<dbReference type="PANTHER" id="PTHR31422">
    <property type="entry name" value="BNAANNG28530D PROTEIN"/>
    <property type="match status" value="1"/>
</dbReference>
<keyword evidence="9" id="KW-1185">Reference proteome</keyword>
<dbReference type="PROSITE" id="PS51775">
    <property type="entry name" value="GTD_BINDING"/>
    <property type="match status" value="1"/>
</dbReference>
<organism evidence="8 9">
    <name type="scientific">Aegilops tauschii subsp. strangulata</name>
    <name type="common">Goatgrass</name>
    <dbReference type="NCBI Taxonomy" id="200361"/>
    <lineage>
        <taxon>Eukaryota</taxon>
        <taxon>Viridiplantae</taxon>
        <taxon>Streptophyta</taxon>
        <taxon>Embryophyta</taxon>
        <taxon>Tracheophyta</taxon>
        <taxon>Spermatophyta</taxon>
        <taxon>Magnoliopsida</taxon>
        <taxon>Liliopsida</taxon>
        <taxon>Poales</taxon>
        <taxon>Poaceae</taxon>
        <taxon>BOP clade</taxon>
        <taxon>Pooideae</taxon>
        <taxon>Triticodae</taxon>
        <taxon>Triticeae</taxon>
        <taxon>Triticinae</taxon>
        <taxon>Aegilops</taxon>
    </lineage>
</organism>
<dbReference type="AlphaFoldDB" id="A0A453C5D8"/>
<evidence type="ECO:0000256" key="4">
    <source>
        <dbReference type="ARBA" id="ARBA00023136"/>
    </source>
</evidence>
<feature type="compositionally biased region" description="Acidic residues" evidence="6">
    <location>
        <begin position="234"/>
        <end position="246"/>
    </location>
</feature>
<evidence type="ECO:0000259" key="7">
    <source>
        <dbReference type="PROSITE" id="PS51775"/>
    </source>
</evidence>
<reference evidence="9" key="2">
    <citation type="journal article" date="2017" name="Nat. Plants">
        <title>The Aegilops tauschii genome reveals multiple impacts of transposons.</title>
        <authorList>
            <person name="Zhao G."/>
            <person name="Zou C."/>
            <person name="Li K."/>
            <person name="Wang K."/>
            <person name="Li T."/>
            <person name="Gao L."/>
            <person name="Zhang X."/>
            <person name="Wang H."/>
            <person name="Yang Z."/>
            <person name="Liu X."/>
            <person name="Jiang W."/>
            <person name="Mao L."/>
            <person name="Kong X."/>
            <person name="Jiao Y."/>
            <person name="Jia J."/>
        </authorList>
    </citation>
    <scope>NUCLEOTIDE SEQUENCE [LARGE SCALE GENOMIC DNA]</scope>
    <source>
        <strain evidence="9">cv. AL8/78</strain>
    </source>
</reference>
<dbReference type="GO" id="GO:0080115">
    <property type="term" value="F:myosin XI tail binding"/>
    <property type="evidence" value="ECO:0007669"/>
    <property type="project" value="UniProtKB-ARBA"/>
</dbReference>
<sequence>LSEEISLPRLNQNPTAAALPRLPSSWPSPRLFIISPKSPRRSISKICPGPERFHLPNQNSIRLNRSRTAPSPVVMGGWNRISSAGGLLKPLAGVPFRSMPGAGAAYFIVGSALGVFAMLHASESEVGREWASAAHWAALSRSVRAHHVLVVMSLIFLAAKVWRLGKRCDEVEGLVGSAGATVQAVRVRGVVCTVCGSGTKARVLKNGSSAHTVERARSGSCSDKPVSRSLASELEQEADTEGEDIASEVNGAEEGNVERLRRRLVRERRLKEAALEELEKERRAAASAADEAMAKIACLRNEKALVEREAKQFREMVQQKQMYDRQVIESLQWMINKFGMQSREPEFSSERAVSETSEDDRDKRL</sequence>
<comment type="subcellular location">
    <subcellularLocation>
        <location evidence="1">Membrane</location>
    </subcellularLocation>
</comment>
<dbReference type="Proteomes" id="UP000015105">
    <property type="component" value="Chromosome 2D"/>
</dbReference>
<dbReference type="Gramene" id="AET2Gv20739800.1">
    <property type="protein sequence ID" value="AET2Gv20739800.1"/>
    <property type="gene ID" value="AET2Gv20739800"/>
</dbReference>
<evidence type="ECO:0000256" key="5">
    <source>
        <dbReference type="SAM" id="Coils"/>
    </source>
</evidence>
<dbReference type="GO" id="GO:0016020">
    <property type="term" value="C:membrane"/>
    <property type="evidence" value="ECO:0007669"/>
    <property type="project" value="UniProtKB-SubCell"/>
</dbReference>
<keyword evidence="3" id="KW-1133">Transmembrane helix</keyword>
<feature type="coiled-coil region" evidence="5">
    <location>
        <begin position="257"/>
        <end position="316"/>
    </location>
</feature>
<feature type="region of interest" description="Disordered" evidence="6">
    <location>
        <begin position="342"/>
        <end position="365"/>
    </location>
</feature>
<dbReference type="EnsemblPlants" id="AET2Gv20739800.1">
    <property type="protein sequence ID" value="AET2Gv20739800.1"/>
    <property type="gene ID" value="AET2Gv20739800"/>
</dbReference>
<accession>A0A453C5D8</accession>
<evidence type="ECO:0000256" key="1">
    <source>
        <dbReference type="ARBA" id="ARBA00004370"/>
    </source>
</evidence>
<evidence type="ECO:0000313" key="8">
    <source>
        <dbReference type="EnsemblPlants" id="AET2Gv20739800.1"/>
    </source>
</evidence>
<dbReference type="InterPro" id="IPR007656">
    <property type="entry name" value="GTD-bd"/>
</dbReference>
<protein>
    <recommendedName>
        <fullName evidence="7">GTD-binding domain-containing protein</fullName>
    </recommendedName>
</protein>
<reference evidence="8" key="5">
    <citation type="journal article" date="2021" name="G3 (Bethesda)">
        <title>Aegilops tauschii genome assembly Aet v5.0 features greater sequence contiguity and improved annotation.</title>
        <authorList>
            <person name="Wang L."/>
            <person name="Zhu T."/>
            <person name="Rodriguez J.C."/>
            <person name="Deal K.R."/>
            <person name="Dubcovsky J."/>
            <person name="McGuire P.E."/>
            <person name="Lux T."/>
            <person name="Spannagl M."/>
            <person name="Mayer K.F.X."/>
            <person name="Baldrich P."/>
            <person name="Meyers B.C."/>
            <person name="Huo N."/>
            <person name="Gu Y.Q."/>
            <person name="Zhou H."/>
            <person name="Devos K.M."/>
            <person name="Bennetzen J.L."/>
            <person name="Unver T."/>
            <person name="Budak H."/>
            <person name="Gulick P.J."/>
            <person name="Galiba G."/>
            <person name="Kalapos B."/>
            <person name="Nelson D.R."/>
            <person name="Li P."/>
            <person name="You F.M."/>
            <person name="Luo M.C."/>
            <person name="Dvorak J."/>
        </authorList>
    </citation>
    <scope>NUCLEOTIDE SEQUENCE [LARGE SCALE GENOMIC DNA]</scope>
    <source>
        <strain evidence="8">cv. AL8/78</strain>
    </source>
</reference>
<evidence type="ECO:0000256" key="2">
    <source>
        <dbReference type="ARBA" id="ARBA00022692"/>
    </source>
</evidence>
<dbReference type="STRING" id="200361.A0A453C5D8"/>
<evidence type="ECO:0000256" key="3">
    <source>
        <dbReference type="ARBA" id="ARBA00022989"/>
    </source>
</evidence>
<reference evidence="9" key="1">
    <citation type="journal article" date="2014" name="Science">
        <title>Ancient hybridizations among the ancestral genomes of bread wheat.</title>
        <authorList>
            <consortium name="International Wheat Genome Sequencing Consortium,"/>
            <person name="Marcussen T."/>
            <person name="Sandve S.R."/>
            <person name="Heier L."/>
            <person name="Spannagl M."/>
            <person name="Pfeifer M."/>
            <person name="Jakobsen K.S."/>
            <person name="Wulff B.B."/>
            <person name="Steuernagel B."/>
            <person name="Mayer K.F."/>
            <person name="Olsen O.A."/>
        </authorList>
    </citation>
    <scope>NUCLEOTIDE SEQUENCE [LARGE SCALE GENOMIC DNA]</scope>
    <source>
        <strain evidence="9">cv. AL8/78</strain>
    </source>
</reference>
<name>A0A453C5D8_AEGTS</name>
<keyword evidence="2" id="KW-0812">Transmembrane</keyword>
<evidence type="ECO:0000313" key="9">
    <source>
        <dbReference type="Proteomes" id="UP000015105"/>
    </source>
</evidence>
<dbReference type="PANTHER" id="PTHR31422:SF2">
    <property type="entry name" value="PROTEIN FLOURY 1-LIKE"/>
    <property type="match status" value="1"/>
</dbReference>
<keyword evidence="4" id="KW-0472">Membrane</keyword>
<dbReference type="Pfam" id="PF04576">
    <property type="entry name" value="Zein-binding"/>
    <property type="match status" value="1"/>
</dbReference>
<feature type="compositionally biased region" description="Basic and acidic residues" evidence="6">
    <location>
        <begin position="343"/>
        <end position="353"/>
    </location>
</feature>
<evidence type="ECO:0000256" key="6">
    <source>
        <dbReference type="SAM" id="MobiDB-lite"/>
    </source>
</evidence>
<keyword evidence="5" id="KW-0175">Coiled coil</keyword>
<feature type="region of interest" description="Disordered" evidence="6">
    <location>
        <begin position="214"/>
        <end position="252"/>
    </location>
</feature>
<proteinExistence type="predicted"/>
<reference evidence="8" key="3">
    <citation type="journal article" date="2017" name="Nature">
        <title>Genome sequence of the progenitor of the wheat D genome Aegilops tauschii.</title>
        <authorList>
            <person name="Luo M.C."/>
            <person name="Gu Y.Q."/>
            <person name="Puiu D."/>
            <person name="Wang H."/>
            <person name="Twardziok S.O."/>
            <person name="Deal K.R."/>
            <person name="Huo N."/>
            <person name="Zhu T."/>
            <person name="Wang L."/>
            <person name="Wang Y."/>
            <person name="McGuire P.E."/>
            <person name="Liu S."/>
            <person name="Long H."/>
            <person name="Ramasamy R.K."/>
            <person name="Rodriguez J.C."/>
            <person name="Van S.L."/>
            <person name="Yuan L."/>
            <person name="Wang Z."/>
            <person name="Xia Z."/>
            <person name="Xiao L."/>
            <person name="Anderson O.D."/>
            <person name="Ouyang S."/>
            <person name="Liang Y."/>
            <person name="Zimin A.V."/>
            <person name="Pertea G."/>
            <person name="Qi P."/>
            <person name="Bennetzen J.L."/>
            <person name="Dai X."/>
            <person name="Dawson M.W."/>
            <person name="Muller H.G."/>
            <person name="Kugler K."/>
            <person name="Rivarola-Duarte L."/>
            <person name="Spannagl M."/>
            <person name="Mayer K.F.X."/>
            <person name="Lu F.H."/>
            <person name="Bevan M.W."/>
            <person name="Leroy P."/>
            <person name="Li P."/>
            <person name="You F.M."/>
            <person name="Sun Q."/>
            <person name="Liu Z."/>
            <person name="Lyons E."/>
            <person name="Wicker T."/>
            <person name="Salzberg S.L."/>
            <person name="Devos K.M."/>
            <person name="Dvorak J."/>
        </authorList>
    </citation>
    <scope>NUCLEOTIDE SEQUENCE [LARGE SCALE GENOMIC DNA]</scope>
    <source>
        <strain evidence="8">cv. AL8/78</strain>
    </source>
</reference>
<reference evidence="8" key="4">
    <citation type="submission" date="2019-03" db="UniProtKB">
        <authorList>
            <consortium name="EnsemblPlants"/>
        </authorList>
    </citation>
    <scope>IDENTIFICATION</scope>
</reference>
<feature type="domain" description="GTD-binding" evidence="7">
    <location>
        <begin position="255"/>
        <end position="351"/>
    </location>
</feature>